<dbReference type="Pfam" id="PF13475">
    <property type="entry name" value="DUF4116"/>
    <property type="match status" value="1"/>
</dbReference>
<proteinExistence type="predicted"/>
<sequence length="275" mass="32296">MVMTQSFSLRFIAREIPQQFLDDKEIAMAAIKKNPKNVELISDRLQNDENFFLESVKANIFSYREFPEPIREKRENVLKLVHNNAPLFIFPNNFRMDTEIVQICIGKRCSDLGCVHKSILTKEFLLLLIQKTNYVSYDIFSFIPDHLITDTDIAKAVFQRNGISYCFMNNMFKTREITEQYLSLDINNNILNYLPHNLLEDRDLVIRCLKNGVVYSLPNMYKNDKEIVMLGIGLSYKDPSHNHHVNLDTFIGEKLRRDNKFMLEIREKFPDISSI</sequence>
<dbReference type="InterPro" id="IPR025197">
    <property type="entry name" value="DUF4116"/>
</dbReference>
<dbReference type="KEGG" id="ngr:NAEGRDRAFT_72035"/>
<dbReference type="RefSeq" id="XP_002672985.1">
    <property type="nucleotide sequence ID" value="XM_002672939.1"/>
</dbReference>
<organism evidence="3">
    <name type="scientific">Naegleria gruberi</name>
    <name type="common">Amoeba</name>
    <dbReference type="NCBI Taxonomy" id="5762"/>
    <lineage>
        <taxon>Eukaryota</taxon>
        <taxon>Discoba</taxon>
        <taxon>Heterolobosea</taxon>
        <taxon>Tetramitia</taxon>
        <taxon>Eutetramitia</taxon>
        <taxon>Vahlkampfiidae</taxon>
        <taxon>Naegleria</taxon>
    </lineage>
</organism>
<feature type="domain" description="DUF4116" evidence="1">
    <location>
        <begin position="23"/>
        <end position="69"/>
    </location>
</feature>
<accession>D2VSR6</accession>
<dbReference type="InParanoid" id="D2VSR6"/>
<evidence type="ECO:0000313" key="3">
    <source>
        <dbReference type="Proteomes" id="UP000006671"/>
    </source>
</evidence>
<evidence type="ECO:0000313" key="2">
    <source>
        <dbReference type="EMBL" id="EFC40241.1"/>
    </source>
</evidence>
<dbReference type="VEuPathDB" id="AmoebaDB:NAEGRDRAFT_72035"/>
<evidence type="ECO:0000259" key="1">
    <source>
        <dbReference type="Pfam" id="PF13475"/>
    </source>
</evidence>
<protein>
    <submittedName>
        <fullName evidence="2">Predicted protein</fullName>
    </submittedName>
</protein>
<dbReference type="GeneID" id="8860060"/>
<dbReference type="AlphaFoldDB" id="D2VSR6"/>
<gene>
    <name evidence="2" type="ORF">NAEGRDRAFT_72035</name>
</gene>
<reference evidence="2 3" key="1">
    <citation type="journal article" date="2010" name="Cell">
        <title>The genome of Naegleria gruberi illuminates early eukaryotic versatility.</title>
        <authorList>
            <person name="Fritz-Laylin L.K."/>
            <person name="Prochnik S.E."/>
            <person name="Ginger M.L."/>
            <person name="Dacks J.B."/>
            <person name="Carpenter M.L."/>
            <person name="Field M.C."/>
            <person name="Kuo A."/>
            <person name="Paredez A."/>
            <person name="Chapman J."/>
            <person name="Pham J."/>
            <person name="Shu S."/>
            <person name="Neupane R."/>
            <person name="Cipriano M."/>
            <person name="Mancuso J."/>
            <person name="Tu H."/>
            <person name="Salamov A."/>
            <person name="Lindquist E."/>
            <person name="Shapiro H."/>
            <person name="Lucas S."/>
            <person name="Grigoriev I.V."/>
            <person name="Cande W.Z."/>
            <person name="Fulton C."/>
            <person name="Rokhsar D.S."/>
            <person name="Dawson S.C."/>
        </authorList>
    </citation>
    <scope>NUCLEOTIDE SEQUENCE [LARGE SCALE GENOMIC DNA]</scope>
    <source>
        <strain evidence="2 3">NEG-M</strain>
    </source>
</reference>
<name>D2VSR6_NAEGR</name>
<keyword evidence="3" id="KW-1185">Reference proteome</keyword>
<dbReference type="EMBL" id="GG738894">
    <property type="protein sequence ID" value="EFC40241.1"/>
    <property type="molecule type" value="Genomic_DNA"/>
</dbReference>
<dbReference type="Proteomes" id="UP000006671">
    <property type="component" value="Unassembled WGS sequence"/>
</dbReference>